<protein>
    <recommendedName>
        <fullName evidence="2">Linalool dehydratase/isomerase domain-containing protein</fullName>
    </recommendedName>
</protein>
<feature type="transmembrane region" description="Helical" evidence="1">
    <location>
        <begin position="26"/>
        <end position="46"/>
    </location>
</feature>
<dbReference type="AlphaFoldDB" id="A0A430HT07"/>
<dbReference type="Pfam" id="PF18566">
    <property type="entry name" value="Ldi"/>
    <property type="match status" value="1"/>
</dbReference>
<feature type="transmembrane region" description="Helical" evidence="1">
    <location>
        <begin position="133"/>
        <end position="155"/>
    </location>
</feature>
<dbReference type="Proteomes" id="UP000278085">
    <property type="component" value="Unassembled WGS sequence"/>
</dbReference>
<keyword evidence="1" id="KW-0812">Transmembrane</keyword>
<dbReference type="OrthoDB" id="3561361at2"/>
<organism evidence="3 4">
    <name type="scientific">Massilia atriviolacea</name>
    <dbReference type="NCBI Taxonomy" id="2495579"/>
    <lineage>
        <taxon>Bacteria</taxon>
        <taxon>Pseudomonadati</taxon>
        <taxon>Pseudomonadota</taxon>
        <taxon>Betaproteobacteria</taxon>
        <taxon>Burkholderiales</taxon>
        <taxon>Oxalobacteraceae</taxon>
        <taxon>Telluria group</taxon>
        <taxon>Massilia</taxon>
    </lineage>
</organism>
<evidence type="ECO:0000259" key="2">
    <source>
        <dbReference type="Pfam" id="PF18566"/>
    </source>
</evidence>
<reference evidence="3 4" key="1">
    <citation type="submission" date="2018-12" db="EMBL/GenBank/DDBJ databases">
        <authorList>
            <person name="Yang E."/>
        </authorList>
    </citation>
    <scope>NUCLEOTIDE SEQUENCE [LARGE SCALE GENOMIC DNA]</scope>
    <source>
        <strain evidence="3 4">SOD</strain>
    </source>
</reference>
<sequence length="635" mass="68845">MAPEDTAIVPLPPYRRLFGPVTQARIGRLLLLYLLMLAAGSALLVLSRHDQLHILGMGLILPGGGFLAHADLCTAGGIGHLLAAAAGMGAFAFSVLVWFGTGNILAPPLVWLGMAVGAATMRHGAVRASTIEMVFTGLALAGAALGLAMAARFALARRRRTIDNAWLSGQAGRLGEIFSATRDTAVMPEMSLDHLQRLRFALDRALQPLDQFNGFERIDQFQTAATRYQLNFLAYGVALTQARYTPAFRGYMQAAQIALLDKQTQHRVWSYWGLENLWGNLQADPDPVARENIMYTGFVALQMALFSASTGRRDFSQAGRFTLTHPSGQRYTHDASSLVRRLEHEYTTSPYYLIACEPNWVYPLCNTIGASAIMAFDAQHGEQRWAHHASDFRHNLEAEFLDGSGRYVPCKSARTGLALPAIGGAMPLAMPCFFLNAVAPDLARRQWLLLRRRLFDSAGAFRRRAFWPIDTGNYGFSRASAYSATALAAAELGDSAVYRACMDALEAECPSVLKNGVIHRQRASVWAHGVELMARAGTRDGFRQVIGAPRPVAGPQLDELPYPAILVASAHADAMGLRAVLYADGVHTIGLCGLQANGQYRANGVAVTADADDKASVSMAFDGRTNLHVEAQGGR</sequence>
<keyword evidence="4" id="KW-1185">Reference proteome</keyword>
<evidence type="ECO:0000313" key="3">
    <source>
        <dbReference type="EMBL" id="RSZ60678.1"/>
    </source>
</evidence>
<evidence type="ECO:0000256" key="1">
    <source>
        <dbReference type="SAM" id="Phobius"/>
    </source>
</evidence>
<name>A0A430HT07_9BURK</name>
<dbReference type="InterPro" id="IPR041411">
    <property type="entry name" value="Ldi"/>
</dbReference>
<comment type="caution">
    <text evidence="3">The sequence shown here is derived from an EMBL/GenBank/DDBJ whole genome shotgun (WGS) entry which is preliminary data.</text>
</comment>
<dbReference type="RefSeq" id="WP_126072062.1">
    <property type="nucleotide sequence ID" value="NZ_CP051166.1"/>
</dbReference>
<feature type="domain" description="Linalool dehydratase/isomerase" evidence="2">
    <location>
        <begin position="227"/>
        <end position="525"/>
    </location>
</feature>
<evidence type="ECO:0000313" key="4">
    <source>
        <dbReference type="Proteomes" id="UP000278085"/>
    </source>
</evidence>
<feature type="transmembrane region" description="Helical" evidence="1">
    <location>
        <begin position="105"/>
        <end position="121"/>
    </location>
</feature>
<feature type="transmembrane region" description="Helical" evidence="1">
    <location>
        <begin position="52"/>
        <end position="69"/>
    </location>
</feature>
<gene>
    <name evidence="3" type="ORF">EJB06_00640</name>
</gene>
<dbReference type="EMBL" id="RXLQ01000001">
    <property type="protein sequence ID" value="RSZ60678.1"/>
    <property type="molecule type" value="Genomic_DNA"/>
</dbReference>
<keyword evidence="1" id="KW-1133">Transmembrane helix</keyword>
<keyword evidence="1" id="KW-0472">Membrane</keyword>
<accession>A0A430HT07</accession>
<feature type="transmembrane region" description="Helical" evidence="1">
    <location>
        <begin position="81"/>
        <end position="99"/>
    </location>
</feature>
<proteinExistence type="predicted"/>